<evidence type="ECO:0000313" key="2">
    <source>
        <dbReference type="Proteomes" id="UP000787672"/>
    </source>
</evidence>
<reference evidence="1 2" key="1">
    <citation type="submission" date="2021-06" db="EMBL/GenBank/DDBJ databases">
        <authorList>
            <person name="Sun Q."/>
            <person name="Li D."/>
        </authorList>
    </citation>
    <scope>NUCLEOTIDE SEQUENCE [LARGE SCALE GENOMIC DNA]</scope>
    <source>
        <strain evidence="1 2">MSJ-2</strain>
    </source>
</reference>
<sequence>MGLLDTMKKVAENTNAAGAPTAWFFGKVTKTSPLTIRVDNRFDISGEAIVVPKELQAGYYPTHYHTGMKGGPSTEEKGGGSGEAAFASHSYVLKNNYQTNTDKTSEYYYGLAVGDKVILLRNQGGQAFLVLGRV</sequence>
<protein>
    <submittedName>
        <fullName evidence="1">DUF2577 domain-containing protein</fullName>
    </submittedName>
</protein>
<dbReference type="InterPro" id="IPR022555">
    <property type="entry name" value="DUF2577"/>
</dbReference>
<gene>
    <name evidence="1" type="ORF">KQI82_15405</name>
</gene>
<keyword evidence="2" id="KW-1185">Reference proteome</keyword>
<comment type="caution">
    <text evidence="1">The sequence shown here is derived from an EMBL/GenBank/DDBJ whole genome shotgun (WGS) entry which is preliminary data.</text>
</comment>
<dbReference type="EMBL" id="JAHLQN010000001">
    <property type="protein sequence ID" value="MBU5628296.1"/>
    <property type="molecule type" value="Genomic_DNA"/>
</dbReference>
<organism evidence="1 2">
    <name type="scientific">Dysosmobacter acutus</name>
    <dbReference type="NCBI Taxonomy" id="2841504"/>
    <lineage>
        <taxon>Bacteria</taxon>
        <taxon>Bacillati</taxon>
        <taxon>Bacillota</taxon>
        <taxon>Clostridia</taxon>
        <taxon>Eubacteriales</taxon>
        <taxon>Oscillospiraceae</taxon>
        <taxon>Dysosmobacter</taxon>
    </lineage>
</organism>
<dbReference type="Pfam" id="PF10844">
    <property type="entry name" value="DUF2577"/>
    <property type="match status" value="1"/>
</dbReference>
<name>A0ABS6FDE2_9FIRM</name>
<accession>A0ABS6FDE2</accession>
<dbReference type="RefSeq" id="WP_216633557.1">
    <property type="nucleotide sequence ID" value="NZ_JAHLQN010000001.1"/>
</dbReference>
<dbReference type="Proteomes" id="UP000787672">
    <property type="component" value="Unassembled WGS sequence"/>
</dbReference>
<evidence type="ECO:0000313" key="1">
    <source>
        <dbReference type="EMBL" id="MBU5628296.1"/>
    </source>
</evidence>
<proteinExistence type="predicted"/>